<dbReference type="InterPro" id="IPR012327">
    <property type="entry name" value="MeTrfase_D12"/>
</dbReference>
<dbReference type="GO" id="GO:0009307">
    <property type="term" value="P:DNA restriction-modification system"/>
    <property type="evidence" value="ECO:0007669"/>
    <property type="project" value="InterPro"/>
</dbReference>
<dbReference type="Proteomes" id="UP000253687">
    <property type="component" value="Unassembled WGS sequence"/>
</dbReference>
<dbReference type="PIRSF" id="PIRSF000398">
    <property type="entry name" value="M_m6A_EcoRV"/>
    <property type="match status" value="1"/>
</dbReference>
<accession>A0A1V3VSH7</accession>
<dbReference type="Pfam" id="PF02086">
    <property type="entry name" value="MethyltransfD12"/>
    <property type="match status" value="1"/>
</dbReference>
<evidence type="ECO:0000313" key="9">
    <source>
        <dbReference type="EMBL" id="VED13861.1"/>
    </source>
</evidence>
<evidence type="ECO:0000313" key="14">
    <source>
        <dbReference type="Proteomes" id="UP000277930"/>
    </source>
</evidence>
<keyword evidence="3 8" id="KW-0489">Methyltransferase</keyword>
<dbReference type="Proteomes" id="UP000271797">
    <property type="component" value="Chromosome"/>
</dbReference>
<dbReference type="GO" id="GO:0043565">
    <property type="term" value="F:sequence-specific DNA binding"/>
    <property type="evidence" value="ECO:0007669"/>
    <property type="project" value="TreeGrafter"/>
</dbReference>
<dbReference type="GO" id="GO:0032259">
    <property type="term" value="P:methylation"/>
    <property type="evidence" value="ECO:0007669"/>
    <property type="project" value="UniProtKB-KW"/>
</dbReference>
<dbReference type="GO" id="GO:1904047">
    <property type="term" value="F:S-adenosyl-L-methionine binding"/>
    <property type="evidence" value="ECO:0007669"/>
    <property type="project" value="TreeGrafter"/>
</dbReference>
<dbReference type="RefSeq" id="WP_001581117.1">
    <property type="nucleotide sequence ID" value="NZ_BGUT01000005.1"/>
</dbReference>
<dbReference type="GO" id="GO:0006298">
    <property type="term" value="P:mismatch repair"/>
    <property type="evidence" value="ECO:0007669"/>
    <property type="project" value="TreeGrafter"/>
</dbReference>
<dbReference type="REBASE" id="437730">
    <property type="entry name" value="M.EcoR50ORF115P"/>
</dbReference>
<dbReference type="PANTHER" id="PTHR30481:SF2">
    <property type="entry name" value="SITE-SPECIFIC DNA-METHYLTRANSFERASE (ADENINE-SPECIFIC)"/>
    <property type="match status" value="1"/>
</dbReference>
<dbReference type="EMBL" id="QOGZ01000001">
    <property type="protein sequence ID" value="RDA44240.1"/>
    <property type="molecule type" value="Genomic_DNA"/>
</dbReference>
<evidence type="ECO:0000256" key="3">
    <source>
        <dbReference type="ARBA" id="ARBA00022603"/>
    </source>
</evidence>
<dbReference type="EMBL" id="MPAF01000119">
    <property type="protein sequence ID" value="OOK22394.1"/>
    <property type="molecule type" value="Genomic_DNA"/>
</dbReference>
<evidence type="ECO:0000313" key="12">
    <source>
        <dbReference type="Proteomes" id="UP000253687"/>
    </source>
</evidence>
<reference evidence="8 12" key="2">
    <citation type="submission" date="2018-07" db="EMBL/GenBank/DDBJ databases">
        <title>Whole Genome Sequence Analysis of Avian Pathogenic E. coli - An Australian Perspective.</title>
        <authorList>
            <person name="Cummins M.L."/>
            <person name="Reid C.J."/>
            <person name="Roy Chowdhury P."/>
            <person name="Bushell R."/>
            <person name="Esbert N."/>
            <person name="Tivendale K.A."/>
            <person name="Noormohammadi A.H."/>
            <person name="Islam S."/>
            <person name="Marenda M.S."/>
            <person name="Browning G.F."/>
            <person name="Markham P.F."/>
            <person name="Djordjevic S.P."/>
        </authorList>
    </citation>
    <scope>NUCLEOTIDE SEQUENCE [LARGE SCALE GENOMIC DNA]</scope>
    <source>
        <strain evidence="8 12">AVC211</strain>
    </source>
</reference>
<evidence type="ECO:0000313" key="11">
    <source>
        <dbReference type="Proteomes" id="UP000188855"/>
    </source>
</evidence>
<keyword evidence="5" id="KW-0949">S-adenosyl-L-methionine</keyword>
<dbReference type="Proteomes" id="UP000277930">
    <property type="component" value="Chromosome 1"/>
</dbReference>
<comment type="catalytic activity">
    <reaction evidence="6">
        <text>a 2'-deoxyadenosine in DNA + S-adenosyl-L-methionine = an N(6)-methyl-2'-deoxyadenosine in DNA + S-adenosyl-L-homocysteine + H(+)</text>
        <dbReference type="Rhea" id="RHEA:15197"/>
        <dbReference type="Rhea" id="RHEA-COMP:12418"/>
        <dbReference type="Rhea" id="RHEA-COMP:12419"/>
        <dbReference type="ChEBI" id="CHEBI:15378"/>
        <dbReference type="ChEBI" id="CHEBI:57856"/>
        <dbReference type="ChEBI" id="CHEBI:59789"/>
        <dbReference type="ChEBI" id="CHEBI:90615"/>
        <dbReference type="ChEBI" id="CHEBI:90616"/>
        <dbReference type="EC" id="2.1.1.72"/>
    </reaction>
</comment>
<protein>
    <recommendedName>
        <fullName evidence="2">site-specific DNA-methyltransferase (adenine-specific)</fullName>
        <ecNumber evidence="2">2.1.1.72</ecNumber>
    </recommendedName>
</protein>
<dbReference type="AlphaFoldDB" id="A0A1V3VSH7"/>
<evidence type="ECO:0000256" key="2">
    <source>
        <dbReference type="ARBA" id="ARBA00011900"/>
    </source>
</evidence>
<dbReference type="EC" id="2.1.1.72" evidence="2"/>
<comment type="similarity">
    <text evidence="1">Belongs to the N(4)/N(6)-methyltransferase family.</text>
</comment>
<dbReference type="InterPro" id="IPR029063">
    <property type="entry name" value="SAM-dependent_MTases_sf"/>
</dbReference>
<evidence type="ECO:0000313" key="8">
    <source>
        <dbReference type="EMBL" id="RDA44240.1"/>
    </source>
</evidence>
<dbReference type="REBASE" id="286452">
    <property type="entry name" value="M.Eco9702ORF2453P"/>
</dbReference>
<evidence type="ECO:0000256" key="4">
    <source>
        <dbReference type="ARBA" id="ARBA00022679"/>
    </source>
</evidence>
<dbReference type="PANTHER" id="PTHR30481">
    <property type="entry name" value="DNA ADENINE METHYLASE"/>
    <property type="match status" value="1"/>
</dbReference>
<evidence type="ECO:0000313" key="7">
    <source>
        <dbReference type="EMBL" id="OOK22394.1"/>
    </source>
</evidence>
<dbReference type="REBASE" id="286484">
    <property type="entry name" value="M.Eco9044ORF4761P"/>
</dbReference>
<dbReference type="Gene3D" id="3.40.50.150">
    <property type="entry name" value="Vaccinia Virus protein VP39"/>
    <property type="match status" value="1"/>
</dbReference>
<organism evidence="8 12">
    <name type="scientific">Escherichia coli</name>
    <dbReference type="NCBI Taxonomy" id="562"/>
    <lineage>
        <taxon>Bacteria</taxon>
        <taxon>Pseudomonadati</taxon>
        <taxon>Pseudomonadota</taxon>
        <taxon>Gammaproteobacteria</taxon>
        <taxon>Enterobacterales</taxon>
        <taxon>Enterobacteriaceae</taxon>
        <taxon>Escherichia</taxon>
    </lineage>
</organism>
<evidence type="ECO:0000313" key="10">
    <source>
        <dbReference type="EMBL" id="VED35228.1"/>
    </source>
</evidence>
<gene>
    <name evidence="7" type="ORF">BMT91_25945</name>
    <name evidence="8" type="ORF">DTL43_00635</name>
    <name evidence="9" type="ORF">NCTC9044_04761</name>
    <name evidence="10" type="ORF">NCTC9702_02453</name>
</gene>
<evidence type="ECO:0000256" key="5">
    <source>
        <dbReference type="ARBA" id="ARBA00022691"/>
    </source>
</evidence>
<dbReference type="Proteomes" id="UP000188855">
    <property type="component" value="Unassembled WGS sequence"/>
</dbReference>
<reference evidence="13 14" key="3">
    <citation type="submission" date="2018-12" db="EMBL/GenBank/DDBJ databases">
        <authorList>
            <consortium name="Pathogen Informatics"/>
        </authorList>
    </citation>
    <scope>NUCLEOTIDE SEQUENCE [LARGE SCALE GENOMIC DNA]</scope>
    <source>
        <strain evidence="9 13">NCTC9044</strain>
        <strain evidence="10 14">NCTC9702</strain>
    </source>
</reference>
<dbReference type="InterPro" id="IPR012263">
    <property type="entry name" value="M_m6A_EcoRV"/>
</dbReference>
<dbReference type="InterPro" id="IPR023095">
    <property type="entry name" value="Ade_MeTrfase_dom_2"/>
</dbReference>
<dbReference type="PRINTS" id="PR00505">
    <property type="entry name" value="D12N6MTFRASE"/>
</dbReference>
<dbReference type="REBASE" id="434299">
    <property type="entry name" value="M.Eco9050III"/>
</dbReference>
<dbReference type="EMBL" id="LR134246">
    <property type="protein sequence ID" value="VED35228.1"/>
    <property type="molecule type" value="Genomic_DNA"/>
</dbReference>
<dbReference type="SUPFAM" id="SSF53335">
    <property type="entry name" value="S-adenosyl-L-methionine-dependent methyltransferases"/>
    <property type="match status" value="1"/>
</dbReference>
<proteinExistence type="inferred from homology"/>
<dbReference type="Gene3D" id="1.10.1020.10">
    <property type="entry name" value="Adenine-specific Methyltransferase, Domain 2"/>
    <property type="match status" value="1"/>
</dbReference>
<dbReference type="EMBL" id="LR134238">
    <property type="protein sequence ID" value="VED13861.1"/>
    <property type="molecule type" value="Genomic_DNA"/>
</dbReference>
<evidence type="ECO:0000256" key="1">
    <source>
        <dbReference type="ARBA" id="ARBA00006594"/>
    </source>
</evidence>
<keyword evidence="4 9" id="KW-0808">Transferase</keyword>
<sequence>MTKPSHFRTPLRYPGGKAKFLPHIEQILRNNDLIGGCYAEPYAGGAGVALGLLLNGLVENIFINDIDPALYSFWFAVVNHNDLLCEMIDEVPVTIENWHTQKEILLNNDKYSMLEVALSTFFLNRTNRSGILKAGVIGGKEQKGPWKLDARFNKKELIKRIELIGAYKEKIYVSNFDAVDFLLHQKALLPQNSLIYLDPPYYVKGAELYRNFYKHDDHVKIANTLREIQLPWVVSYDNVPEIKSIYHEFNMTDYTLNYTAQDKKKGLEIIIYNHGIKIPDI</sequence>
<name>A0A1V3VSH7_ECOLX</name>
<reference evidence="7 11" key="1">
    <citation type="submission" date="2016-10" db="EMBL/GenBank/DDBJ databases">
        <title>Whole genome sequences of antibiotic resistant commensal Escherichia coli from healthy Australian adults.</title>
        <authorList>
            <person name="Moran R.A."/>
            <person name="Anantham S."/>
            <person name="Nigro S.J."/>
            <person name="Holt K.E."/>
            <person name="Hall R.M."/>
        </authorList>
    </citation>
    <scope>NUCLEOTIDE SEQUENCE [LARGE SCALE GENOMIC DNA]</scope>
    <source>
        <strain evidence="7 11">2.3-R4</strain>
    </source>
</reference>
<evidence type="ECO:0000256" key="6">
    <source>
        <dbReference type="ARBA" id="ARBA00047942"/>
    </source>
</evidence>
<dbReference type="GO" id="GO:0009007">
    <property type="term" value="F:site-specific DNA-methyltransferase (adenine-specific) activity"/>
    <property type="evidence" value="ECO:0007669"/>
    <property type="project" value="UniProtKB-EC"/>
</dbReference>
<evidence type="ECO:0000313" key="13">
    <source>
        <dbReference type="Proteomes" id="UP000271797"/>
    </source>
</evidence>